<feature type="domain" description="DUF6598" evidence="2">
    <location>
        <begin position="133"/>
        <end position="280"/>
    </location>
</feature>
<dbReference type="Gramene" id="TVU37456">
    <property type="protein sequence ID" value="TVU37456"/>
    <property type="gene ID" value="EJB05_10772"/>
</dbReference>
<dbReference type="InterPro" id="IPR046533">
    <property type="entry name" value="DUF6598"/>
</dbReference>
<dbReference type="Proteomes" id="UP000324897">
    <property type="component" value="Chromosome 4"/>
</dbReference>
<proteinExistence type="predicted"/>
<gene>
    <name evidence="3" type="ORF">EJB05_10772</name>
</gene>
<comment type="caution">
    <text evidence="3">The sequence shown here is derived from an EMBL/GenBank/DDBJ whole genome shotgun (WGS) entry which is preliminary data.</text>
</comment>
<name>A0A5J9VPL7_9POAL</name>
<reference evidence="3 4" key="1">
    <citation type="journal article" date="2019" name="Sci. Rep.">
        <title>A high-quality genome of Eragrostis curvula grass provides insights into Poaceae evolution and supports new strategies to enhance forage quality.</title>
        <authorList>
            <person name="Carballo J."/>
            <person name="Santos B.A.C.M."/>
            <person name="Zappacosta D."/>
            <person name="Garbus I."/>
            <person name="Selva J.P."/>
            <person name="Gallo C.A."/>
            <person name="Diaz A."/>
            <person name="Albertini E."/>
            <person name="Caccamo M."/>
            <person name="Echenique V."/>
        </authorList>
    </citation>
    <scope>NUCLEOTIDE SEQUENCE [LARGE SCALE GENOMIC DNA]</scope>
    <source>
        <strain evidence="4">cv. Victoria</strain>
        <tissue evidence="3">Leaf</tissue>
    </source>
</reference>
<evidence type="ECO:0000259" key="2">
    <source>
        <dbReference type="Pfam" id="PF20241"/>
    </source>
</evidence>
<dbReference type="Pfam" id="PF20241">
    <property type="entry name" value="DUF6598"/>
    <property type="match status" value="1"/>
</dbReference>
<protein>
    <recommendedName>
        <fullName evidence="2">DUF6598 domain-containing protein</fullName>
    </recommendedName>
</protein>
<sequence length="306" mass="34552">MFVHQRRTTTYTDLKDGSCDPQSSDDRDDAMPLFGSRAVQLLGIRANFPICAINGYDGQMVRRIYHLREGEVQEEGMVDLVPVGPGEIFMAQGCFGLQVYYFATPPGDEGFDGAHLRIEDGWDVCDDEEIEEYTQTICAGSDRKFEITYLVIPDAIEAKVKVRLKLRDLGSGSRTLYGKIKASATDFVNKSIHLFSCERRRSLSFPSGSTSILPLRPFKIAVPCCRQLELHIEVDLTVITPCDSQEEKEKNLKFNLKFTHGIGISIQERDFDNDGVEVSVTLGKYQFDTLYHGRLLRNINLIVYTN</sequence>
<dbReference type="OrthoDB" id="670781at2759"/>
<dbReference type="EMBL" id="RWGY01000007">
    <property type="protein sequence ID" value="TVU37456.1"/>
    <property type="molecule type" value="Genomic_DNA"/>
</dbReference>
<feature type="region of interest" description="Disordered" evidence="1">
    <location>
        <begin position="1"/>
        <end position="30"/>
    </location>
</feature>
<accession>A0A5J9VPL7</accession>
<evidence type="ECO:0000313" key="3">
    <source>
        <dbReference type="EMBL" id="TVU37456.1"/>
    </source>
</evidence>
<evidence type="ECO:0000313" key="4">
    <source>
        <dbReference type="Proteomes" id="UP000324897"/>
    </source>
</evidence>
<organism evidence="3 4">
    <name type="scientific">Eragrostis curvula</name>
    <name type="common">weeping love grass</name>
    <dbReference type="NCBI Taxonomy" id="38414"/>
    <lineage>
        <taxon>Eukaryota</taxon>
        <taxon>Viridiplantae</taxon>
        <taxon>Streptophyta</taxon>
        <taxon>Embryophyta</taxon>
        <taxon>Tracheophyta</taxon>
        <taxon>Spermatophyta</taxon>
        <taxon>Magnoliopsida</taxon>
        <taxon>Liliopsida</taxon>
        <taxon>Poales</taxon>
        <taxon>Poaceae</taxon>
        <taxon>PACMAD clade</taxon>
        <taxon>Chloridoideae</taxon>
        <taxon>Eragrostideae</taxon>
        <taxon>Eragrostidinae</taxon>
        <taxon>Eragrostis</taxon>
    </lineage>
</organism>
<keyword evidence="4" id="KW-1185">Reference proteome</keyword>
<feature type="non-terminal residue" evidence="3">
    <location>
        <position position="1"/>
    </location>
</feature>
<evidence type="ECO:0000256" key="1">
    <source>
        <dbReference type="SAM" id="MobiDB-lite"/>
    </source>
</evidence>
<dbReference type="AlphaFoldDB" id="A0A5J9VPL7"/>